<dbReference type="AlphaFoldDB" id="A0A1I7WI23"/>
<keyword evidence="1" id="KW-1133">Transmembrane helix</keyword>
<proteinExistence type="predicted"/>
<evidence type="ECO:0000313" key="3">
    <source>
        <dbReference type="WBParaSite" id="Hba_04614"/>
    </source>
</evidence>
<accession>A0A1I7WI23</accession>
<name>A0A1I7WI23_HETBA</name>
<dbReference type="WBParaSite" id="Hba_04614">
    <property type="protein sequence ID" value="Hba_04614"/>
    <property type="gene ID" value="Hba_04614"/>
</dbReference>
<evidence type="ECO:0000256" key="1">
    <source>
        <dbReference type="SAM" id="Phobius"/>
    </source>
</evidence>
<keyword evidence="1" id="KW-0472">Membrane</keyword>
<reference evidence="3" key="1">
    <citation type="submission" date="2016-11" db="UniProtKB">
        <authorList>
            <consortium name="WormBaseParasite"/>
        </authorList>
    </citation>
    <scope>IDENTIFICATION</scope>
</reference>
<dbReference type="Proteomes" id="UP000095283">
    <property type="component" value="Unplaced"/>
</dbReference>
<evidence type="ECO:0000313" key="2">
    <source>
        <dbReference type="Proteomes" id="UP000095283"/>
    </source>
</evidence>
<keyword evidence="2" id="KW-1185">Reference proteome</keyword>
<keyword evidence="1" id="KW-0812">Transmembrane</keyword>
<feature type="transmembrane region" description="Helical" evidence="1">
    <location>
        <begin position="6"/>
        <end position="32"/>
    </location>
</feature>
<protein>
    <submittedName>
        <fullName evidence="3">Uncharacterized protein</fullName>
    </submittedName>
</protein>
<organism evidence="2 3">
    <name type="scientific">Heterorhabditis bacteriophora</name>
    <name type="common">Entomopathogenic nematode worm</name>
    <dbReference type="NCBI Taxonomy" id="37862"/>
    <lineage>
        <taxon>Eukaryota</taxon>
        <taxon>Metazoa</taxon>
        <taxon>Ecdysozoa</taxon>
        <taxon>Nematoda</taxon>
        <taxon>Chromadorea</taxon>
        <taxon>Rhabditida</taxon>
        <taxon>Rhabditina</taxon>
        <taxon>Rhabditomorpha</taxon>
        <taxon>Strongyloidea</taxon>
        <taxon>Heterorhabditidae</taxon>
        <taxon>Heterorhabditis</taxon>
    </lineage>
</organism>
<sequence>MFLIYLYQYFICIDLLYLVRFIMITHFVFYFFCS</sequence>